<dbReference type="EMBL" id="KZ992450">
    <property type="protein sequence ID" value="RKP10490.1"/>
    <property type="molecule type" value="Genomic_DNA"/>
</dbReference>
<organism evidence="4 5">
    <name type="scientific">Thamnocephalis sphaerospora</name>
    <dbReference type="NCBI Taxonomy" id="78915"/>
    <lineage>
        <taxon>Eukaryota</taxon>
        <taxon>Fungi</taxon>
        <taxon>Fungi incertae sedis</taxon>
        <taxon>Zoopagomycota</taxon>
        <taxon>Zoopagomycotina</taxon>
        <taxon>Zoopagomycetes</taxon>
        <taxon>Zoopagales</taxon>
        <taxon>Sigmoideomycetaceae</taxon>
        <taxon>Thamnocephalis</taxon>
    </lineage>
</organism>
<feature type="region of interest" description="Disordered" evidence="1">
    <location>
        <begin position="142"/>
        <end position="222"/>
    </location>
</feature>
<feature type="domain" description="TRIP4/RQT4 C2HC5-type zinc finger" evidence="2">
    <location>
        <begin position="224"/>
        <end position="268"/>
    </location>
</feature>
<protein>
    <submittedName>
        <fullName evidence="4">Uncharacterized protein</fullName>
    </submittedName>
</protein>
<dbReference type="Pfam" id="PF06221">
    <property type="entry name" value="zf-C2HC5"/>
    <property type="match status" value="1"/>
</dbReference>
<keyword evidence="5" id="KW-1185">Reference proteome</keyword>
<proteinExistence type="predicted"/>
<dbReference type="AlphaFoldDB" id="A0A4P9XYI5"/>
<feature type="region of interest" description="Disordered" evidence="1">
    <location>
        <begin position="449"/>
        <end position="472"/>
    </location>
</feature>
<evidence type="ECO:0000256" key="1">
    <source>
        <dbReference type="SAM" id="MobiDB-lite"/>
    </source>
</evidence>
<accession>A0A4P9XYI5</accession>
<evidence type="ECO:0000259" key="2">
    <source>
        <dbReference type="Pfam" id="PF06221"/>
    </source>
</evidence>
<dbReference type="GO" id="GO:0045893">
    <property type="term" value="P:positive regulation of DNA-templated transcription"/>
    <property type="evidence" value="ECO:0007669"/>
    <property type="project" value="TreeGrafter"/>
</dbReference>
<dbReference type="GO" id="GO:0005634">
    <property type="term" value="C:nucleus"/>
    <property type="evidence" value="ECO:0007669"/>
    <property type="project" value="InterPro"/>
</dbReference>
<dbReference type="InterPro" id="IPR009349">
    <property type="entry name" value="TRIP4/RQT4_C2HC5_Znf"/>
</dbReference>
<feature type="region of interest" description="Disordered" evidence="1">
    <location>
        <begin position="268"/>
        <end position="341"/>
    </location>
</feature>
<dbReference type="PANTHER" id="PTHR12963:SF4">
    <property type="entry name" value="ACTIVATING SIGNAL COINTEGRATOR 1"/>
    <property type="match status" value="1"/>
</dbReference>
<evidence type="ECO:0000313" key="5">
    <source>
        <dbReference type="Proteomes" id="UP000271241"/>
    </source>
</evidence>
<dbReference type="GO" id="GO:0008270">
    <property type="term" value="F:zinc ion binding"/>
    <property type="evidence" value="ECO:0007669"/>
    <property type="project" value="InterPro"/>
</dbReference>
<evidence type="ECO:0000259" key="3">
    <source>
        <dbReference type="Pfam" id="PF23134"/>
    </source>
</evidence>
<feature type="compositionally biased region" description="Basic and acidic residues" evidence="1">
    <location>
        <begin position="112"/>
        <end position="122"/>
    </location>
</feature>
<feature type="compositionally biased region" description="Basic and acidic residues" evidence="1">
    <location>
        <begin position="319"/>
        <end position="341"/>
    </location>
</feature>
<reference evidence="5" key="1">
    <citation type="journal article" date="2018" name="Nat. Microbiol.">
        <title>Leveraging single-cell genomics to expand the fungal tree of life.</title>
        <authorList>
            <person name="Ahrendt S.R."/>
            <person name="Quandt C.A."/>
            <person name="Ciobanu D."/>
            <person name="Clum A."/>
            <person name="Salamov A."/>
            <person name="Andreopoulos B."/>
            <person name="Cheng J.F."/>
            <person name="Woyke T."/>
            <person name="Pelin A."/>
            <person name="Henrissat B."/>
            <person name="Reynolds N.K."/>
            <person name="Benny G.L."/>
            <person name="Smith M.E."/>
            <person name="James T.Y."/>
            <person name="Grigoriev I.V."/>
        </authorList>
    </citation>
    <scope>NUCLEOTIDE SEQUENCE [LARGE SCALE GENOMIC DNA]</scope>
    <source>
        <strain evidence="5">RSA 1356</strain>
    </source>
</reference>
<sequence length="561" mass="61020">MSKAKNKQQQLETWLLEQLSCVMGIGHDDLRAMLPYMMSLPTEREAREHMNGLLGPGAEARALVNEFVQRRFASGGGRETKASTHADAAAGKSAKREQSGKAGKKNASNASSKKEKSMEKLAREFGSGGSLYRKSSNEETYFAASGSSTPRGKSPKVPGKTARAETPTATGQGTPVLMNTMPQQLSDDATDSASSSTGRRKKGDANAAAPQQGKKEKQAKQRPACYCLARKHGLFTNCLKCGKIICNAEGPGACTFCGNDVQSPQQQLEALARERRERRQAQQQQQRRKAPVKPDQSAQARSYKAKVTGGFASGWNDPALHEPSSDDIQKEEEAQQKADARKERLLEFDRTSAQRTRVIDQASDFALPYEADDKWLDPEERARIAAERQQRLEELEERERRGGKARVITIDLAGKCVVEARPESKPRLAGSSGVVAPAGNALQKSLLASARSSAGKAGSPTPATSHSLKNPLLTKKMRPVYVAEDPATEEEKAGGKRREGRAQIGVTAGTSATTIDMPSRGQDFAETSDDAAARLKNNALKMRTRHKIGRVQHESFLEMFE</sequence>
<feature type="region of interest" description="Disordered" evidence="1">
    <location>
        <begin position="74"/>
        <end position="122"/>
    </location>
</feature>
<dbReference type="Pfam" id="PF23134">
    <property type="entry name" value="TRIP4_3rd"/>
    <property type="match status" value="1"/>
</dbReference>
<gene>
    <name evidence="4" type="ORF">THASP1DRAFT_27728</name>
</gene>
<feature type="compositionally biased region" description="Low complexity" evidence="1">
    <location>
        <begin position="449"/>
        <end position="459"/>
    </location>
</feature>
<name>A0A4P9XYI5_9FUNG</name>
<feature type="domain" description="Activating signal cointegrator 1 third" evidence="3">
    <location>
        <begin position="369"/>
        <end position="419"/>
    </location>
</feature>
<dbReference type="InterPro" id="IPR039128">
    <property type="entry name" value="TRIP4-like"/>
</dbReference>
<dbReference type="GO" id="GO:0180022">
    <property type="term" value="C:RQC-trigger complex"/>
    <property type="evidence" value="ECO:0007669"/>
    <property type="project" value="InterPro"/>
</dbReference>
<dbReference type="GO" id="GO:0072344">
    <property type="term" value="P:rescue of stalled ribosome"/>
    <property type="evidence" value="ECO:0007669"/>
    <property type="project" value="InterPro"/>
</dbReference>
<dbReference type="PANTHER" id="PTHR12963">
    <property type="entry name" value="THYROID RECEPTOR INTERACTING PROTEIN RELATED"/>
    <property type="match status" value="1"/>
</dbReference>
<dbReference type="InterPro" id="IPR056993">
    <property type="entry name" value="TRIP4_3rd_dom"/>
</dbReference>
<dbReference type="STRING" id="78915.A0A4P9XYI5"/>
<dbReference type="Proteomes" id="UP000271241">
    <property type="component" value="Unassembled WGS sequence"/>
</dbReference>
<evidence type="ECO:0000313" key="4">
    <source>
        <dbReference type="EMBL" id="RKP10490.1"/>
    </source>
</evidence>
<dbReference type="OrthoDB" id="338816at2759"/>
<feature type="compositionally biased region" description="Basic and acidic residues" evidence="1">
    <location>
        <begin position="271"/>
        <end position="280"/>
    </location>
</feature>